<feature type="domain" description="DDE Tnp4" evidence="3">
    <location>
        <begin position="30"/>
        <end position="114"/>
    </location>
</feature>
<reference evidence="4 5" key="1">
    <citation type="submission" date="2020-08" db="EMBL/GenBank/DDBJ databases">
        <title>The Agave Microbiome: Exploring the role of microbial communities in plant adaptations to desert environments.</title>
        <authorList>
            <person name="Partida-Martinez L.P."/>
        </authorList>
    </citation>
    <scope>NUCLEOTIDE SEQUENCE [LARGE SCALE GENOMIC DNA]</scope>
    <source>
        <strain evidence="4 5">AS2.23</strain>
    </source>
</reference>
<dbReference type="Proteomes" id="UP000533269">
    <property type="component" value="Unassembled WGS sequence"/>
</dbReference>
<name>A0A7W4TKB0_KINRA</name>
<dbReference type="EMBL" id="JACHVY010000001">
    <property type="protein sequence ID" value="MBB2900485.1"/>
    <property type="molecule type" value="Genomic_DNA"/>
</dbReference>
<dbReference type="InterPro" id="IPR027806">
    <property type="entry name" value="HARBI1_dom"/>
</dbReference>
<comment type="cofactor">
    <cofactor evidence="1">
        <name>a divalent metal cation</name>
        <dbReference type="ChEBI" id="CHEBI:60240"/>
    </cofactor>
</comment>
<protein>
    <recommendedName>
        <fullName evidence="3">DDE Tnp4 domain-containing protein</fullName>
    </recommendedName>
</protein>
<sequence>MRPGARHDLACARELILPALYPYCRLRPDRHSALPILADRGYIGAGIGVRVPYRRPRGNQRLDATARSYNRCHAALRSPAERANALLLHWRALQHVSLDPWAITTIAAAALVLTRLQLPIR</sequence>
<dbReference type="Pfam" id="PF13359">
    <property type="entry name" value="DDE_Tnp_4"/>
    <property type="match status" value="1"/>
</dbReference>
<dbReference type="AlphaFoldDB" id="A0A7W4TKB0"/>
<reference evidence="4 5" key="2">
    <citation type="submission" date="2020-08" db="EMBL/GenBank/DDBJ databases">
        <authorList>
            <person name="Partida-Martinez L."/>
            <person name="Huntemann M."/>
            <person name="Clum A."/>
            <person name="Wang J."/>
            <person name="Palaniappan K."/>
            <person name="Ritter S."/>
            <person name="Chen I.-M."/>
            <person name="Stamatis D."/>
            <person name="Reddy T."/>
            <person name="O'Malley R."/>
            <person name="Daum C."/>
            <person name="Shapiro N."/>
            <person name="Ivanova N."/>
            <person name="Kyrpides N."/>
            <person name="Woyke T."/>
        </authorList>
    </citation>
    <scope>NUCLEOTIDE SEQUENCE [LARGE SCALE GENOMIC DNA]</scope>
    <source>
        <strain evidence="4 5">AS2.23</strain>
    </source>
</reference>
<organism evidence="4 5">
    <name type="scientific">Kineococcus radiotolerans</name>
    <dbReference type="NCBI Taxonomy" id="131568"/>
    <lineage>
        <taxon>Bacteria</taxon>
        <taxon>Bacillati</taxon>
        <taxon>Actinomycetota</taxon>
        <taxon>Actinomycetes</taxon>
        <taxon>Kineosporiales</taxon>
        <taxon>Kineosporiaceae</taxon>
        <taxon>Kineococcus</taxon>
    </lineage>
</organism>
<evidence type="ECO:0000256" key="1">
    <source>
        <dbReference type="ARBA" id="ARBA00001968"/>
    </source>
</evidence>
<proteinExistence type="predicted"/>
<evidence type="ECO:0000313" key="5">
    <source>
        <dbReference type="Proteomes" id="UP000533269"/>
    </source>
</evidence>
<evidence type="ECO:0000313" key="4">
    <source>
        <dbReference type="EMBL" id="MBB2900485.1"/>
    </source>
</evidence>
<accession>A0A7W4TKB0</accession>
<evidence type="ECO:0000256" key="2">
    <source>
        <dbReference type="ARBA" id="ARBA00022723"/>
    </source>
</evidence>
<gene>
    <name evidence="4" type="ORF">FHR75_001273</name>
</gene>
<dbReference type="GO" id="GO:0046872">
    <property type="term" value="F:metal ion binding"/>
    <property type="evidence" value="ECO:0007669"/>
    <property type="project" value="UniProtKB-KW"/>
</dbReference>
<comment type="caution">
    <text evidence="4">The sequence shown here is derived from an EMBL/GenBank/DDBJ whole genome shotgun (WGS) entry which is preliminary data.</text>
</comment>
<keyword evidence="2" id="KW-0479">Metal-binding</keyword>
<evidence type="ECO:0000259" key="3">
    <source>
        <dbReference type="Pfam" id="PF13359"/>
    </source>
</evidence>